<organism evidence="3 4">
    <name type="scientific">Bodo saltans</name>
    <name type="common">Flagellated protozoan</name>
    <dbReference type="NCBI Taxonomy" id="75058"/>
    <lineage>
        <taxon>Eukaryota</taxon>
        <taxon>Discoba</taxon>
        <taxon>Euglenozoa</taxon>
        <taxon>Kinetoplastea</taxon>
        <taxon>Metakinetoplastina</taxon>
        <taxon>Eubodonida</taxon>
        <taxon>Bodonidae</taxon>
        <taxon>Bodo</taxon>
    </lineage>
</organism>
<dbReference type="PROSITE" id="PS51904">
    <property type="entry name" value="GLYCOSYL_HYDROL_F25_2"/>
    <property type="match status" value="1"/>
</dbReference>
<dbReference type="VEuPathDB" id="TriTrypDB:BSAL_07995"/>
<dbReference type="InterPro" id="IPR051595">
    <property type="entry name" value="GH25_Enzymes"/>
</dbReference>
<dbReference type="AlphaFoldDB" id="A0A0S4JDI6"/>
<keyword evidence="4" id="KW-1185">Reference proteome</keyword>
<evidence type="ECO:0000256" key="1">
    <source>
        <dbReference type="ARBA" id="ARBA00010646"/>
    </source>
</evidence>
<proteinExistence type="inferred from homology"/>
<dbReference type="CDD" id="cd06416">
    <property type="entry name" value="GH25_Lys1-like"/>
    <property type="match status" value="1"/>
</dbReference>
<dbReference type="GO" id="GO:0016998">
    <property type="term" value="P:cell wall macromolecule catabolic process"/>
    <property type="evidence" value="ECO:0007669"/>
    <property type="project" value="InterPro"/>
</dbReference>
<dbReference type="Gene3D" id="3.20.20.80">
    <property type="entry name" value="Glycosidases"/>
    <property type="match status" value="1"/>
</dbReference>
<evidence type="ECO:0000313" key="3">
    <source>
        <dbReference type="EMBL" id="CUG87020.1"/>
    </source>
</evidence>
<evidence type="ECO:0000256" key="2">
    <source>
        <dbReference type="ARBA" id="ARBA00022729"/>
    </source>
</evidence>
<keyword evidence="2" id="KW-0732">Signal</keyword>
<evidence type="ECO:0000313" key="4">
    <source>
        <dbReference type="Proteomes" id="UP000051952"/>
    </source>
</evidence>
<accession>A0A0S4JDI6</accession>
<dbReference type="GO" id="GO:0007165">
    <property type="term" value="P:signal transduction"/>
    <property type="evidence" value="ECO:0007669"/>
    <property type="project" value="TreeGrafter"/>
</dbReference>
<dbReference type="EMBL" id="CYKH01001428">
    <property type="protein sequence ID" value="CUG87020.1"/>
    <property type="molecule type" value="Genomic_DNA"/>
</dbReference>
<dbReference type="InterPro" id="IPR002053">
    <property type="entry name" value="Glyco_hydro_25"/>
</dbReference>
<dbReference type="GO" id="GO:0003796">
    <property type="term" value="F:lysozyme activity"/>
    <property type="evidence" value="ECO:0007669"/>
    <property type="project" value="InterPro"/>
</dbReference>
<dbReference type="InterPro" id="IPR017853">
    <property type="entry name" value="GH"/>
</dbReference>
<reference evidence="4" key="1">
    <citation type="submission" date="2015-09" db="EMBL/GenBank/DDBJ databases">
        <authorList>
            <consortium name="Pathogen Informatics"/>
        </authorList>
    </citation>
    <scope>NUCLEOTIDE SEQUENCE [LARGE SCALE GENOMIC DNA]</scope>
    <source>
        <strain evidence="4">Lake Konstanz</strain>
    </source>
</reference>
<dbReference type="OrthoDB" id="2251794at2759"/>
<protein>
    <submittedName>
        <fullName evidence="3">Glycoside hydrolase, putative</fullName>
    </submittedName>
</protein>
<dbReference type="OMA" id="YNWEDIV"/>
<dbReference type="PANTHER" id="PTHR23208">
    <property type="entry name" value="LYSOZYME PROTEIN"/>
    <property type="match status" value="1"/>
</dbReference>
<name>A0A0S4JDI6_BODSA</name>
<dbReference type="SUPFAM" id="SSF51445">
    <property type="entry name" value="(Trans)glycosidases"/>
    <property type="match status" value="1"/>
</dbReference>
<dbReference type="PANTHER" id="PTHR23208:SF36">
    <property type="entry name" value="LYSOZYME-RELATED"/>
    <property type="match status" value="1"/>
</dbReference>
<dbReference type="Proteomes" id="UP000051952">
    <property type="component" value="Unassembled WGS sequence"/>
</dbReference>
<dbReference type="GO" id="GO:0009253">
    <property type="term" value="P:peptidoglycan catabolic process"/>
    <property type="evidence" value="ECO:0007669"/>
    <property type="project" value="InterPro"/>
</dbReference>
<comment type="similarity">
    <text evidence="1">Belongs to the glycosyl hydrolase 25 family.</text>
</comment>
<sequence>MFVINGAHLLRGFLFICSIGGTRSSDFIPNLIQIMSFMTRIAVVALAATAALAFSGGDISEYYDSSTFSCCVSNGWGFVIVRSYCSFGGTDSNAPATLRQAAAGGLEYHDVYHFPCTSVDAATQVSDDNAAVAGLYGMMWFDIETNYSPNCGWSGDAATNCDFLGQLIAAGNSLGIHMGIYASAYMWENIMGGCTVGADNGVVLWYANWDGAQSFGDFSSFGGWSHPNIKQYNDGVGICGINADGDWYPD</sequence>
<gene>
    <name evidence="3" type="ORF">BSAL_07995</name>
</gene>
<keyword evidence="3" id="KW-0378">Hydrolase</keyword>